<accession>A0A9D7S840</accession>
<evidence type="ECO:0000313" key="3">
    <source>
        <dbReference type="Proteomes" id="UP000808349"/>
    </source>
</evidence>
<evidence type="ECO:0000259" key="1">
    <source>
        <dbReference type="Pfam" id="PF18962"/>
    </source>
</evidence>
<dbReference type="Gene3D" id="2.60.40.10">
    <property type="entry name" value="Immunoglobulins"/>
    <property type="match status" value="1"/>
</dbReference>
<evidence type="ECO:0000313" key="2">
    <source>
        <dbReference type="EMBL" id="MBK9717513.1"/>
    </source>
</evidence>
<dbReference type="NCBIfam" id="NF038128">
    <property type="entry name" value="choice_anch_J"/>
    <property type="match status" value="1"/>
</dbReference>
<dbReference type="NCBIfam" id="TIGR04183">
    <property type="entry name" value="Por_Secre_tail"/>
    <property type="match status" value="1"/>
</dbReference>
<dbReference type="Proteomes" id="UP000808349">
    <property type="component" value="Unassembled WGS sequence"/>
</dbReference>
<comment type="caution">
    <text evidence="2">The sequence shown here is derived from an EMBL/GenBank/DDBJ whole genome shotgun (WGS) entry which is preliminary data.</text>
</comment>
<organism evidence="2 3">
    <name type="scientific">Candidatus Defluviibacterium haderslevense</name>
    <dbReference type="NCBI Taxonomy" id="2981993"/>
    <lineage>
        <taxon>Bacteria</taxon>
        <taxon>Pseudomonadati</taxon>
        <taxon>Bacteroidota</taxon>
        <taxon>Saprospiria</taxon>
        <taxon>Saprospirales</taxon>
        <taxon>Saprospiraceae</taxon>
        <taxon>Candidatus Defluviibacterium</taxon>
    </lineage>
</organism>
<dbReference type="AlphaFoldDB" id="A0A9D7S840"/>
<gene>
    <name evidence="2" type="ORF">IPO85_08380</name>
</gene>
<dbReference type="InterPro" id="IPR013783">
    <property type="entry name" value="Ig-like_fold"/>
</dbReference>
<reference evidence="2 3" key="1">
    <citation type="submission" date="2020-10" db="EMBL/GenBank/DDBJ databases">
        <title>Connecting structure to function with the recovery of over 1000 high-quality activated sludge metagenome-assembled genomes encoding full-length rRNA genes using long-read sequencing.</title>
        <authorList>
            <person name="Singleton C.M."/>
            <person name="Petriglieri F."/>
            <person name="Kristensen J.M."/>
            <person name="Kirkegaard R.H."/>
            <person name="Michaelsen T.Y."/>
            <person name="Andersen M.H."/>
            <person name="Karst S.M."/>
            <person name="Dueholm M.S."/>
            <person name="Nielsen P.H."/>
            <person name="Albertsen M."/>
        </authorList>
    </citation>
    <scope>NUCLEOTIDE SEQUENCE [LARGE SCALE GENOMIC DNA]</scope>
    <source>
        <strain evidence="2">Ribe_18-Q3-R11-54_BAT3C.373</strain>
    </source>
</reference>
<dbReference type="EMBL" id="JADKFW010000004">
    <property type="protein sequence ID" value="MBK9717513.1"/>
    <property type="molecule type" value="Genomic_DNA"/>
</dbReference>
<dbReference type="Pfam" id="PF18962">
    <property type="entry name" value="Por_Secre_tail"/>
    <property type="match status" value="1"/>
</dbReference>
<protein>
    <submittedName>
        <fullName evidence="2">T9SS type A sorting domain-containing protein</fullName>
    </submittedName>
</protein>
<name>A0A9D7S840_9BACT</name>
<feature type="domain" description="Secretion system C-terminal sorting" evidence="1">
    <location>
        <begin position="594"/>
        <end position="668"/>
    </location>
</feature>
<sequence length="669" mass="72709">MKKIFTHLMTLVFIVSGINLFAQAKRTVLIEESTSATCPPCAATNPILLKYLEPYGNKVIKLAYQCQIPTTGDPMYASNTADVGARLTYYGISSAPNARMDGKKFGSSSHPIELVADPSLLDTRLEVESPIEIIANHTIIFGTNGAKDSMDITVEIKNVSTTNFSNANYVLQTVIIEENIRFPKQAATNGETEFHTVMRKMLPSASGTKITDVIEPGKSKIVTFKAAVPTYTYSYKEVAVVAFLQNNLASSKEVIQAAISEPKPITATYYDLAITEGKLNSRTDNCDKLVGYEVTIANLSTGTDTIKSIDLIPYISGAAKAKSTWTGVLLPGGTITYKVSNLSIPVGRSSINLAIDKINGGTLKDLNIVNNFQTETVLITFNNAVAGTDIIQDFENPVATTAPPNTLFLNEGVRIFKQDSSFARDANGQDPPYGMGGFGASRYMVFYAFSDGGVAGGSSSVIFDKIDLSASKATKMTWSYAYAVRDELSEDKMEVLVSKDCGNTWESVYQNQGTNMKSCDPDLSTGWIPGFFLPNPTEWKKESVNLSAYDGTPELMVRMKGTAGNGWAYFLDDVNVSSSTNTNNPGILKYMSVSPNPATDFLTIKLNVDENVNATISLSDMNGKVVTQFQKDLFGGQNQFKMNVNQPTGIYILEVKTDKGVRSEKVSIF</sequence>
<dbReference type="InterPro" id="IPR026444">
    <property type="entry name" value="Secre_tail"/>
</dbReference>
<dbReference type="Gene3D" id="2.60.120.200">
    <property type="match status" value="1"/>
</dbReference>
<proteinExistence type="predicted"/>